<dbReference type="AlphaFoldDB" id="A0A2T5HVV8"/>
<dbReference type="Proteomes" id="UP000244077">
    <property type="component" value="Unassembled WGS sequence"/>
</dbReference>
<dbReference type="Pfam" id="PF00072">
    <property type="entry name" value="Response_reg"/>
    <property type="match status" value="1"/>
</dbReference>
<evidence type="ECO:0000256" key="2">
    <source>
        <dbReference type="PROSITE-ProRule" id="PRU00169"/>
    </source>
</evidence>
<evidence type="ECO:0000259" key="5">
    <source>
        <dbReference type="PROSITE" id="PS50110"/>
    </source>
</evidence>
<evidence type="ECO:0000256" key="3">
    <source>
        <dbReference type="SAM" id="MobiDB-lite"/>
    </source>
</evidence>
<evidence type="ECO:0000259" key="4">
    <source>
        <dbReference type="PROSITE" id="PS50109"/>
    </source>
</evidence>
<dbReference type="PANTHER" id="PTHR43547">
    <property type="entry name" value="TWO-COMPONENT HISTIDINE KINASE"/>
    <property type="match status" value="1"/>
</dbReference>
<comment type="caution">
    <text evidence="6">The sequence shown here is derived from an EMBL/GenBank/DDBJ whole genome shotgun (WGS) entry which is preliminary data.</text>
</comment>
<keyword evidence="1 2" id="KW-0597">Phosphoprotein</keyword>
<dbReference type="Gene3D" id="3.40.50.2300">
    <property type="match status" value="1"/>
</dbReference>
<dbReference type="GO" id="GO:0000155">
    <property type="term" value="F:phosphorelay sensor kinase activity"/>
    <property type="evidence" value="ECO:0007669"/>
    <property type="project" value="TreeGrafter"/>
</dbReference>
<dbReference type="OrthoDB" id="7873557at2"/>
<sequence length="559" mass="60209">MKRGLIGRVFVTCALVDGKGLKLEQGDPQSYSLLIEDAGRLSLLAHDIRATYTELQITLSTLRDSFPVSPALGRELSRLSHTGAHLGRLLNEMSGALFQNHQNGPYPALFSTPRRTLAGLVQRWRGITEQLGSYLLLQGEENMPETAAFDMLAFERVLSNLVSNALHHAGPGPISIDISRSDQSTGETLLVRIRDAGPGFPSEVLTRAAPAPLPIGSGEPGSGFGLRIACEATRQLNGHLTLHNPPDGGAEACLSVPLPELSPPSDPVAEMVPALPTGLTALLVEDSAALRLQMRQHLEALGIRIVEASDGAAALHLLTACSRQFDVVFLDIELPLLSGNQVLSILRSRNVPLPPVIAITSHVFESNIRAIQLSGADAVICKPVIGGKDILDSLVRALHMHPNSPTPLSSATHPPVVSSFSPQSRQPDATANHTGTCLRHMVRHLPKEMRQTLLRQVAIDLNHHLEAAFSAARAVPSPLALAELTRSAHTLSGLFASACHEEARQLALSVSERVMRDEPTEIIAILDQLRQTAENIQSEIHSIIDRETNGHVSKPHTDR</sequence>
<dbReference type="Pfam" id="PF02518">
    <property type="entry name" value="HATPase_c"/>
    <property type="match status" value="1"/>
</dbReference>
<name>A0A2T5HVV8_9RHOB</name>
<feature type="domain" description="Response regulatory" evidence="5">
    <location>
        <begin position="280"/>
        <end position="397"/>
    </location>
</feature>
<evidence type="ECO:0000313" key="6">
    <source>
        <dbReference type="EMBL" id="PTQ75618.1"/>
    </source>
</evidence>
<gene>
    <name evidence="6" type="ORF">C8N42_101157</name>
</gene>
<dbReference type="InterPro" id="IPR003594">
    <property type="entry name" value="HATPase_dom"/>
</dbReference>
<dbReference type="PROSITE" id="PS50109">
    <property type="entry name" value="HIS_KIN"/>
    <property type="match status" value="1"/>
</dbReference>
<accession>A0A2T5HVV8</accession>
<feature type="region of interest" description="Disordered" evidence="3">
    <location>
        <begin position="405"/>
        <end position="432"/>
    </location>
</feature>
<dbReference type="SMART" id="SM00387">
    <property type="entry name" value="HATPase_c"/>
    <property type="match status" value="1"/>
</dbReference>
<dbReference type="SUPFAM" id="SSF52172">
    <property type="entry name" value="CheY-like"/>
    <property type="match status" value="1"/>
</dbReference>
<dbReference type="SMART" id="SM00448">
    <property type="entry name" value="REC"/>
    <property type="match status" value="1"/>
</dbReference>
<dbReference type="Gene3D" id="3.30.565.10">
    <property type="entry name" value="Histidine kinase-like ATPase, C-terminal domain"/>
    <property type="match status" value="1"/>
</dbReference>
<feature type="modified residue" description="4-aspartylphosphate" evidence="2">
    <location>
        <position position="331"/>
    </location>
</feature>
<feature type="domain" description="Histidine kinase" evidence="4">
    <location>
        <begin position="43"/>
        <end position="260"/>
    </location>
</feature>
<dbReference type="PROSITE" id="PS50110">
    <property type="entry name" value="RESPONSE_REGULATORY"/>
    <property type="match status" value="1"/>
</dbReference>
<dbReference type="InterPro" id="IPR011006">
    <property type="entry name" value="CheY-like_superfamily"/>
</dbReference>
<feature type="compositionally biased region" description="Polar residues" evidence="3">
    <location>
        <begin position="406"/>
        <end position="432"/>
    </location>
</feature>
<proteinExistence type="predicted"/>
<evidence type="ECO:0000256" key="1">
    <source>
        <dbReference type="ARBA" id="ARBA00022553"/>
    </source>
</evidence>
<dbReference type="EMBL" id="QAOH01000001">
    <property type="protein sequence ID" value="PTQ75618.1"/>
    <property type="molecule type" value="Genomic_DNA"/>
</dbReference>
<keyword evidence="7" id="KW-1185">Reference proteome</keyword>
<dbReference type="SUPFAM" id="SSF55874">
    <property type="entry name" value="ATPase domain of HSP90 chaperone/DNA topoisomerase II/histidine kinase"/>
    <property type="match status" value="1"/>
</dbReference>
<protein>
    <submittedName>
        <fullName evidence="6">CheY-like chemotaxis protein</fullName>
    </submittedName>
</protein>
<dbReference type="CDD" id="cd17546">
    <property type="entry name" value="REC_hyHK_CKI1_RcsC-like"/>
    <property type="match status" value="1"/>
</dbReference>
<dbReference type="InterPro" id="IPR005467">
    <property type="entry name" value="His_kinase_dom"/>
</dbReference>
<evidence type="ECO:0000313" key="7">
    <source>
        <dbReference type="Proteomes" id="UP000244077"/>
    </source>
</evidence>
<dbReference type="PANTHER" id="PTHR43547:SF2">
    <property type="entry name" value="HYBRID SIGNAL TRANSDUCTION HISTIDINE KINASE C"/>
    <property type="match status" value="1"/>
</dbReference>
<dbReference type="InterPro" id="IPR036890">
    <property type="entry name" value="HATPase_C_sf"/>
</dbReference>
<reference evidence="6 7" key="1">
    <citation type="submission" date="2018-04" db="EMBL/GenBank/DDBJ databases">
        <title>Genomic Encyclopedia of Archaeal and Bacterial Type Strains, Phase II (KMG-II): from individual species to whole genera.</title>
        <authorList>
            <person name="Goeker M."/>
        </authorList>
    </citation>
    <scope>NUCLEOTIDE SEQUENCE [LARGE SCALE GENOMIC DNA]</scope>
    <source>
        <strain evidence="6 7">DSM 100434</strain>
    </source>
</reference>
<organism evidence="6 7">
    <name type="scientific">Celeribacter persicus</name>
    <dbReference type="NCBI Taxonomy" id="1651082"/>
    <lineage>
        <taxon>Bacteria</taxon>
        <taxon>Pseudomonadati</taxon>
        <taxon>Pseudomonadota</taxon>
        <taxon>Alphaproteobacteria</taxon>
        <taxon>Rhodobacterales</taxon>
        <taxon>Roseobacteraceae</taxon>
        <taxon>Celeribacter</taxon>
    </lineage>
</organism>
<dbReference type="InterPro" id="IPR001789">
    <property type="entry name" value="Sig_transdc_resp-reg_receiver"/>
</dbReference>